<comment type="caution">
    <text evidence="6">The sequence shown here is derived from an EMBL/GenBank/DDBJ whole genome shotgun (WGS) entry which is preliminary data.</text>
</comment>
<dbReference type="Pfam" id="PF00550">
    <property type="entry name" value="PP-binding"/>
    <property type="match status" value="2"/>
</dbReference>
<dbReference type="InterPro" id="IPR056896">
    <property type="entry name" value="SIDD_N"/>
</dbReference>
<dbReference type="CDD" id="cd19542">
    <property type="entry name" value="CT_NRPS-like"/>
    <property type="match status" value="1"/>
</dbReference>
<dbReference type="InterPro" id="IPR006162">
    <property type="entry name" value="Ppantetheine_attach_site"/>
</dbReference>
<keyword evidence="3" id="KW-0436">Ligase</keyword>
<dbReference type="CDD" id="cd19545">
    <property type="entry name" value="FUM14_C_NRPS-like"/>
    <property type="match status" value="1"/>
</dbReference>
<dbReference type="Proteomes" id="UP001358417">
    <property type="component" value="Unassembled WGS sequence"/>
</dbReference>
<dbReference type="NCBIfam" id="TIGR01733">
    <property type="entry name" value="AA-adenyl-dom"/>
    <property type="match status" value="1"/>
</dbReference>
<dbReference type="InterPro" id="IPR009081">
    <property type="entry name" value="PP-bd_ACP"/>
</dbReference>
<dbReference type="InterPro" id="IPR045851">
    <property type="entry name" value="AMP-bd_C_sf"/>
</dbReference>
<dbReference type="SUPFAM" id="SSF47336">
    <property type="entry name" value="ACP-like"/>
    <property type="match status" value="2"/>
</dbReference>
<evidence type="ECO:0000259" key="5">
    <source>
        <dbReference type="PROSITE" id="PS50075"/>
    </source>
</evidence>
<sequence length="2099" mass="232935">MGSVEVQDGHLVDGHAYQLLTGRADEEGFRSFQIIDLTDDQEATVTTLSDEIVLLSWFLTLLRTRDNPSLSFDWVHYIPRNGYIQDQGAECFRLGDLVTNMNATVGTIKRKISSLLQACGNTAQTIKSADSSLILSTSSRGSDYVDEFFANDVQKGTCLNVRPLYHSEGMLQYTIARHIETFVDTVRLCVANPDTTLEECMHPTESDIDQIWKFNHAAPASYEACMQDIISQQCDKTPDSVAISSWDGELTYAQVDGYSTLLAYKLRNTGVQLSDFIPLCFEKSCWTIVGVLAVMKVGATFVLLDPSLPLARLQNMVEQVGATTIVHSKMQRDLAVSILPRGRAMVVEAEGFTQLNPGSRQELPIVPPSTIMYIIFTSGSTGNPKGVMINHRTYTSSAIPRAEAVGYKENSRVLDFASYAFDVSIDSMLLTLSRGGCLCIPSDEDRMNDINGVIRKMKVNYAGITPSVARILDPDVITSLEGLGLGGEAATARDITRWGRDTRIIIGYGPCECTIGCTINSSAATGRDYVSIGHGNGANIWIVDPNDHNKLMPIGAVGELVVDGPIVGQGYLNDPEKTALVFIDDPPWLISGHQQYEGRKGRLYKTGDLGRYDPDGSAGIVFVGRKDTQVKLRGQRVELGEVEYQIKGSLPQEADVIAEVTSPQGFAGQPTLLAFIASRSKDRVVGAPLKTVTPEEAISTSLLGIDAKLAQVLPRYMIPNAFIHVNFIPVLISGKTDRKKLREFGATINIRQGDETTAVTSRPLPRLNDAEQTLAEAWSHILNIDVEVIRVDDNFFILGGDSVVAMRLVAFCATLSFSLTVADVFLHPTLSEMASVVRMSSKVTQHEVPPFSLLSSPVDQACAEASQICEVEISSIEDIYPSTPTQESLFTFSIKSTEAYVAQRVARIPDHISTSAWREAWESVVAATPMLRSRLVQLREPGLFQVVVREPITWRSTTDLKQYLSDDHGKRMELGQNLARYAIIEGSTKGERYMVWTVHHVLYDGWSESLTLNFIRDILEGRSPQPQAHMKEFVSHVRDMDESLTQDFWRRELDGAIGGQFPELPFRDYLSNPDSMLEMSFNLNTAENKASPFTMATLIRGAWVLVASQYMNNDDVVFGETLTGRDIPLPGVESIQGPLIATIPIRTRIDRTSTVDSFLQNIQQSMMTRVQYQHFGMQNIRKVSSDALYACEAHTGLVIQPELEYAASELGFDEGDPVREALHFNPYPLMLAIGTGNKRIRVAASFDSSLIDDTQMTRILDQFRETYIQLSGDVSKEISVISCLSAAELDRIWSRNQTPPLALDQQLKRLRSSTDTKEGSEYPPAVVSWVCNPRNVNQLTPIGGIGELWLEGAYLPGAYTESPRWLVDGSNAYSGREGRLHPTGDIVKVTHSGNMIFIGRKGDLTPDQGHAIDLTKLQVYITKYLPAPIRTAISFVLLSANGVKTTAQRKLIIMIEHQSHENAIGIISTDLKINLHVESQDIESPEVLVQCAMDPSLVSALKELDKSLRNELPPSMVPYTYIPVESLPHREDMSETIILELSASSVACQALAEIQDNLQQAWKKESASAPLTKPQKTIRDSWARVLDMTPDEIDLDDNFFRLGGDSVLAMRLVSNLRAQGYILSVADIFQNMRLRDVATVIRQETSSKSAQPYTPFSTIPEEDLDALIEDIRPQLSDVGGNIQDILPATSSQSVDIRATVHAPRTSIQYTTLFFDCEIDQNRLISACQNLVRRHEILRTVFVEHQSRFYQVILRDLEIAVPILQSQSDVVIEEQVKALCTSDIESQYLLGSPFCKLWYVEGKEGEKCLILGLSHAQYDGTSLPRLLQDLEALYEGKKVVDVFPFKQYVVSTGENFLQSEGLKYWQGLLKRSQLSVLDSSKERGSGGSDKSIFLETPVDVSQRPKSITTASILTAAWALTLARRLQTRDVTFGTITTGRNLTLANMENIMGPCYQFTPVRVAFDLEWTALDLLQYVQSQVAGSTAYDYIGFEKIFKECTEWSSKHDFYDSLVHYQDFEDFDTMPFAGATCKVDILNPHGDASHPLKIASFVRDGETHVGIVGSDKQRDFIQAALDQLVAIVQELATGHGEQRLFSDRSFN</sequence>
<dbReference type="Gene3D" id="3.40.50.12780">
    <property type="entry name" value="N-terminal domain of ligase-like"/>
    <property type="match status" value="1"/>
</dbReference>
<dbReference type="InterPro" id="IPR042099">
    <property type="entry name" value="ANL_N_sf"/>
</dbReference>
<keyword evidence="2" id="KW-0597">Phosphoprotein</keyword>
<dbReference type="InterPro" id="IPR023213">
    <property type="entry name" value="CAT-like_dom_sf"/>
</dbReference>
<accession>A0AAV9N8D3</accession>
<dbReference type="SUPFAM" id="SSF52777">
    <property type="entry name" value="CoA-dependent acyltransferases"/>
    <property type="match status" value="4"/>
</dbReference>
<dbReference type="GO" id="GO:0031177">
    <property type="term" value="F:phosphopantetheine binding"/>
    <property type="evidence" value="ECO:0007669"/>
    <property type="project" value="InterPro"/>
</dbReference>
<evidence type="ECO:0000313" key="6">
    <source>
        <dbReference type="EMBL" id="KAK5051561.1"/>
    </source>
</evidence>
<dbReference type="InterPro" id="IPR036736">
    <property type="entry name" value="ACP-like_sf"/>
</dbReference>
<evidence type="ECO:0000256" key="1">
    <source>
        <dbReference type="ARBA" id="ARBA00022450"/>
    </source>
</evidence>
<dbReference type="FunFam" id="3.30.559.30:FF:000003">
    <property type="entry name" value="Nonribosomal peptide synthase SidD"/>
    <property type="match status" value="1"/>
</dbReference>
<organism evidence="6 7">
    <name type="scientific">Exophiala bonariae</name>
    <dbReference type="NCBI Taxonomy" id="1690606"/>
    <lineage>
        <taxon>Eukaryota</taxon>
        <taxon>Fungi</taxon>
        <taxon>Dikarya</taxon>
        <taxon>Ascomycota</taxon>
        <taxon>Pezizomycotina</taxon>
        <taxon>Eurotiomycetes</taxon>
        <taxon>Chaetothyriomycetidae</taxon>
        <taxon>Chaetothyriales</taxon>
        <taxon>Herpotrichiellaceae</taxon>
        <taxon>Exophiala</taxon>
    </lineage>
</organism>
<dbReference type="GO" id="GO:0043041">
    <property type="term" value="P:amino acid activation for nonribosomal peptide biosynthetic process"/>
    <property type="evidence" value="ECO:0007669"/>
    <property type="project" value="TreeGrafter"/>
</dbReference>
<dbReference type="InterPro" id="IPR001242">
    <property type="entry name" value="Condensation_dom"/>
</dbReference>
<evidence type="ECO:0000256" key="4">
    <source>
        <dbReference type="ARBA" id="ARBA00029454"/>
    </source>
</evidence>
<dbReference type="SMART" id="SM00823">
    <property type="entry name" value="PKS_PP"/>
    <property type="match status" value="2"/>
</dbReference>
<feature type="domain" description="Carrier" evidence="5">
    <location>
        <begin position="765"/>
        <end position="841"/>
    </location>
</feature>
<protein>
    <recommendedName>
        <fullName evidence="5">Carrier domain-containing protein</fullName>
    </recommendedName>
</protein>
<dbReference type="Gene3D" id="1.10.1200.10">
    <property type="entry name" value="ACP-like"/>
    <property type="match status" value="2"/>
</dbReference>
<dbReference type="InterPro" id="IPR010071">
    <property type="entry name" value="AA_adenyl_dom"/>
</dbReference>
<dbReference type="FunFam" id="1.10.1200.10:FF:000005">
    <property type="entry name" value="Nonribosomal peptide synthetase 1"/>
    <property type="match status" value="2"/>
</dbReference>
<dbReference type="InterPro" id="IPR020806">
    <property type="entry name" value="PKS_PP-bd"/>
</dbReference>
<dbReference type="Gene3D" id="3.30.559.10">
    <property type="entry name" value="Chloramphenicol acetyltransferase-like domain"/>
    <property type="match status" value="2"/>
</dbReference>
<dbReference type="Gene3D" id="3.30.559.30">
    <property type="entry name" value="Nonribosomal peptide synthetase, condensation domain"/>
    <property type="match status" value="2"/>
</dbReference>
<dbReference type="RefSeq" id="XP_064705788.1">
    <property type="nucleotide sequence ID" value="XM_064846808.1"/>
</dbReference>
<reference evidence="6 7" key="1">
    <citation type="submission" date="2023-08" db="EMBL/GenBank/DDBJ databases">
        <title>Black Yeasts Isolated from many extreme environments.</title>
        <authorList>
            <person name="Coleine C."/>
            <person name="Stajich J.E."/>
            <person name="Selbmann L."/>
        </authorList>
    </citation>
    <scope>NUCLEOTIDE SEQUENCE [LARGE SCALE GENOMIC DNA]</scope>
    <source>
        <strain evidence="6 7">CCFEE 5792</strain>
    </source>
</reference>
<dbReference type="FunFam" id="3.30.300.30:FF:000015">
    <property type="entry name" value="Nonribosomal peptide synthase SidD"/>
    <property type="match status" value="1"/>
</dbReference>
<name>A0AAV9N8D3_9EURO</name>
<dbReference type="SUPFAM" id="SSF56801">
    <property type="entry name" value="Acetyl-CoA synthetase-like"/>
    <property type="match status" value="2"/>
</dbReference>
<keyword evidence="1" id="KW-0596">Phosphopantetheine</keyword>
<evidence type="ECO:0000256" key="2">
    <source>
        <dbReference type="ARBA" id="ARBA00022553"/>
    </source>
</evidence>
<dbReference type="Gene3D" id="3.30.300.30">
    <property type="match status" value="1"/>
</dbReference>
<dbReference type="PROSITE" id="PS00012">
    <property type="entry name" value="PHOSPHOPANTETHEINE"/>
    <property type="match status" value="1"/>
</dbReference>
<dbReference type="InterPro" id="IPR000873">
    <property type="entry name" value="AMP-dep_synth/lig_dom"/>
</dbReference>
<feature type="domain" description="Carrier" evidence="5">
    <location>
        <begin position="1569"/>
        <end position="1645"/>
    </location>
</feature>
<evidence type="ECO:0000313" key="7">
    <source>
        <dbReference type="Proteomes" id="UP001358417"/>
    </source>
</evidence>
<dbReference type="PANTHER" id="PTHR45527">
    <property type="entry name" value="NONRIBOSOMAL PEPTIDE SYNTHETASE"/>
    <property type="match status" value="1"/>
</dbReference>
<dbReference type="Pfam" id="PF24895">
    <property type="entry name" value="SIDD_N"/>
    <property type="match status" value="1"/>
</dbReference>
<comment type="similarity">
    <text evidence="4">Belongs to the NRP synthetase family.</text>
</comment>
<dbReference type="Gene3D" id="2.30.38.10">
    <property type="entry name" value="Luciferase, Domain 3"/>
    <property type="match status" value="1"/>
</dbReference>
<dbReference type="PANTHER" id="PTHR45527:SF3">
    <property type="entry name" value="SIDEROPHORE SYNTHETASE (EUROFUNG)"/>
    <property type="match status" value="1"/>
</dbReference>
<dbReference type="FunFam" id="3.40.50.12780:FF:000014">
    <property type="entry name" value="Nonribosomal peptide synthetase 1"/>
    <property type="match status" value="1"/>
</dbReference>
<evidence type="ECO:0000256" key="3">
    <source>
        <dbReference type="ARBA" id="ARBA00022598"/>
    </source>
</evidence>
<dbReference type="SMART" id="SM01294">
    <property type="entry name" value="PKS_PP_betabranch"/>
    <property type="match status" value="1"/>
</dbReference>
<dbReference type="GO" id="GO:0016874">
    <property type="term" value="F:ligase activity"/>
    <property type="evidence" value="ECO:0007669"/>
    <property type="project" value="UniProtKB-KW"/>
</dbReference>
<dbReference type="CDD" id="cd05918">
    <property type="entry name" value="A_NRPS_SidN3_like"/>
    <property type="match status" value="1"/>
</dbReference>
<dbReference type="GeneID" id="89971407"/>
<gene>
    <name evidence="6" type="ORF">LTR84_003213</name>
</gene>
<dbReference type="PROSITE" id="PS00455">
    <property type="entry name" value="AMP_BINDING"/>
    <property type="match status" value="1"/>
</dbReference>
<proteinExistence type="inferred from homology"/>
<keyword evidence="7" id="KW-1185">Reference proteome</keyword>
<dbReference type="InterPro" id="IPR020845">
    <property type="entry name" value="AMP-binding_CS"/>
</dbReference>
<dbReference type="Pfam" id="PF00668">
    <property type="entry name" value="Condensation"/>
    <property type="match status" value="2"/>
</dbReference>
<dbReference type="GO" id="GO:0044550">
    <property type="term" value="P:secondary metabolite biosynthetic process"/>
    <property type="evidence" value="ECO:0007669"/>
    <property type="project" value="TreeGrafter"/>
</dbReference>
<dbReference type="PROSITE" id="PS50075">
    <property type="entry name" value="CARRIER"/>
    <property type="match status" value="2"/>
</dbReference>
<dbReference type="Pfam" id="PF00501">
    <property type="entry name" value="AMP-binding"/>
    <property type="match status" value="1"/>
</dbReference>
<dbReference type="EMBL" id="JAVRRD010000015">
    <property type="protein sequence ID" value="KAK5051561.1"/>
    <property type="molecule type" value="Genomic_DNA"/>
</dbReference>
<dbReference type="GO" id="GO:0005737">
    <property type="term" value="C:cytoplasm"/>
    <property type="evidence" value="ECO:0007669"/>
    <property type="project" value="TreeGrafter"/>
</dbReference>